<comment type="subunit">
    <text evidence="15">The DNA polymerase holoenzyme is a complex that contains 10 different types of subunits. These subunits are organized into 3 functionally essential subassemblies: the pol III core, the beta sliding clamp processivity factor and the clamp-loading complex. The pol III core (subunits alpha,epsilon and theta) contains the polymerase and the 3'-5' exonuclease proofreading activities. The polymerase is tethered to the template via the sliding clamp processivity factor. The clamp-loading complex assembles the beta processivity factor onto the primer template and plays a central role in the organization and communication at the replication fork. This complex contains delta, delta', psi and chi, and copies of either or both of two different DnaX proteins, gamma and tau. The composition of the holoenzyme is, therefore: (alpha,epsilon,theta)[2]-(gamma/tau)[3]-delta,delta', psi,chi-beta[4].</text>
</comment>
<evidence type="ECO:0000256" key="15">
    <source>
        <dbReference type="ARBA" id="ARBA00065841"/>
    </source>
</evidence>
<dbReference type="InterPro" id="IPR036397">
    <property type="entry name" value="RNaseH_sf"/>
</dbReference>
<dbReference type="AlphaFoldDB" id="A0A4D6YMV6"/>
<dbReference type="EMBL" id="CP032996">
    <property type="protein sequence ID" value="QCI27168.1"/>
    <property type="molecule type" value="Genomic_DNA"/>
</dbReference>
<reference evidence="21 22" key="1">
    <citation type="submission" date="2018-10" db="EMBL/GenBank/DDBJ databases">
        <title>Comparative functional genomics of the obligate endosymbiont Buchnera aphidicola.</title>
        <authorList>
            <person name="Chong R.A."/>
        </authorList>
    </citation>
    <scope>NUCLEOTIDE SEQUENCE [LARGE SCALE GENOMIC DNA]</scope>
    <source>
        <strain evidence="21 22">Tma</strain>
    </source>
</reference>
<feature type="binding site" evidence="17">
    <location>
        <position position="12"/>
    </location>
    <ligand>
        <name>substrate</name>
    </ligand>
</feature>
<dbReference type="FunFam" id="3.30.420.10:FF:000012">
    <property type="entry name" value="DNA polymerase III subunit epsilon"/>
    <property type="match status" value="1"/>
</dbReference>
<dbReference type="Gene3D" id="3.30.420.10">
    <property type="entry name" value="Ribonuclease H-like superfamily/Ribonuclease H"/>
    <property type="match status" value="1"/>
</dbReference>
<dbReference type="GO" id="GO:0005829">
    <property type="term" value="C:cytosol"/>
    <property type="evidence" value="ECO:0007669"/>
    <property type="project" value="TreeGrafter"/>
</dbReference>
<evidence type="ECO:0000256" key="9">
    <source>
        <dbReference type="ARBA" id="ARBA00022801"/>
    </source>
</evidence>
<evidence type="ECO:0000256" key="18">
    <source>
        <dbReference type="PIRSR" id="PIRSR606309-3"/>
    </source>
</evidence>
<keyword evidence="5 19" id="KW-0548">Nucleotidyltransferase</keyword>
<dbReference type="NCBIfam" id="NF004316">
    <property type="entry name" value="PRK05711.1"/>
    <property type="match status" value="1"/>
</dbReference>
<feature type="binding site" evidence="17">
    <location>
        <position position="14"/>
    </location>
    <ligand>
        <name>substrate</name>
    </ligand>
</feature>
<sequence>MNNIMNRKISIDIETTGMNDSGLLYKNHKIIEIGAIEIINRKITKNFFHVYLNPEREIDIEAFKVHGITKKFLINKPKFSDIYDNFIQYIKNSEIIVHNEEFDISFLNYEIKKLNNKFYTINKYCKIIDTLKIARKIFPGKKNNLDILCSRYKINTINRKLHSAIIDANLLAKLYLRMTSFQKKIKFNNFIDQDNKCNIYKNKLNNSLRVLKASDFENQKHLKYLKNMEKNNNCLWMN</sequence>
<name>A0A4D6YMV6_9GAMM</name>
<evidence type="ECO:0000256" key="7">
    <source>
        <dbReference type="ARBA" id="ARBA00022722"/>
    </source>
</evidence>
<evidence type="ECO:0000256" key="11">
    <source>
        <dbReference type="ARBA" id="ARBA00022842"/>
    </source>
</evidence>
<feature type="binding site" evidence="17">
    <location>
        <position position="61"/>
    </location>
    <ligand>
        <name>substrate</name>
    </ligand>
</feature>
<keyword evidence="11 18" id="KW-0460">Magnesium</keyword>
<feature type="domain" description="Exonuclease" evidence="20">
    <location>
        <begin position="7"/>
        <end position="184"/>
    </location>
</feature>
<evidence type="ECO:0000256" key="6">
    <source>
        <dbReference type="ARBA" id="ARBA00022705"/>
    </source>
</evidence>
<dbReference type="PANTHER" id="PTHR30231">
    <property type="entry name" value="DNA POLYMERASE III SUBUNIT EPSILON"/>
    <property type="match status" value="1"/>
</dbReference>
<gene>
    <name evidence="19 21" type="primary">dnaQ</name>
    <name evidence="21" type="ORF">D9V81_00865</name>
</gene>
<evidence type="ECO:0000256" key="8">
    <source>
        <dbReference type="ARBA" id="ARBA00022723"/>
    </source>
</evidence>
<dbReference type="SMART" id="SM00479">
    <property type="entry name" value="EXOIII"/>
    <property type="match status" value="1"/>
</dbReference>
<evidence type="ECO:0000256" key="1">
    <source>
        <dbReference type="ARBA" id="ARBA00001936"/>
    </source>
</evidence>
<evidence type="ECO:0000256" key="2">
    <source>
        <dbReference type="ARBA" id="ARBA00012417"/>
    </source>
</evidence>
<feature type="binding site" evidence="18">
    <location>
        <position position="167"/>
    </location>
    <ligand>
        <name>a divalent metal cation</name>
        <dbReference type="ChEBI" id="CHEBI:60240"/>
        <label>1</label>
        <note>catalytic</note>
    </ligand>
</feature>
<evidence type="ECO:0000256" key="13">
    <source>
        <dbReference type="ARBA" id="ARBA00023211"/>
    </source>
</evidence>
<evidence type="ECO:0000256" key="3">
    <source>
        <dbReference type="ARBA" id="ARBA00020352"/>
    </source>
</evidence>
<dbReference type="GO" id="GO:0045004">
    <property type="term" value="P:DNA replication proofreading"/>
    <property type="evidence" value="ECO:0007669"/>
    <property type="project" value="TreeGrafter"/>
</dbReference>
<evidence type="ECO:0000313" key="22">
    <source>
        <dbReference type="Proteomes" id="UP000298603"/>
    </source>
</evidence>
<comment type="function">
    <text evidence="19">DNA polymerase III is a complex, multichain enzyme responsible for most of the replicative synthesis in bacteria. The epsilon subunit contain the editing function and is a proofreading 3'-5' exonuclease.</text>
</comment>
<evidence type="ECO:0000256" key="5">
    <source>
        <dbReference type="ARBA" id="ARBA00022695"/>
    </source>
</evidence>
<dbReference type="PANTHER" id="PTHR30231:SF41">
    <property type="entry name" value="DNA POLYMERASE III SUBUNIT EPSILON"/>
    <property type="match status" value="1"/>
</dbReference>
<comment type="cofactor">
    <cofactor evidence="1 19">
        <name>Mn(2+)</name>
        <dbReference type="ChEBI" id="CHEBI:29035"/>
    </cofactor>
</comment>
<dbReference type="EC" id="2.7.7.7" evidence="2 19"/>
<evidence type="ECO:0000259" key="20">
    <source>
        <dbReference type="SMART" id="SM00479"/>
    </source>
</evidence>
<dbReference type="GO" id="GO:0008408">
    <property type="term" value="F:3'-5' exonuclease activity"/>
    <property type="evidence" value="ECO:0007669"/>
    <property type="project" value="TreeGrafter"/>
</dbReference>
<evidence type="ECO:0000256" key="17">
    <source>
        <dbReference type="PIRSR" id="PIRSR606309-2"/>
    </source>
</evidence>
<accession>A0A4D6YMV6</accession>
<dbReference type="Pfam" id="PF00929">
    <property type="entry name" value="RNase_T"/>
    <property type="match status" value="1"/>
</dbReference>
<dbReference type="InterPro" id="IPR006309">
    <property type="entry name" value="DnaQ_proteo"/>
</dbReference>
<dbReference type="NCBIfam" id="TIGR00573">
    <property type="entry name" value="dnaq"/>
    <property type="match status" value="1"/>
</dbReference>
<dbReference type="GO" id="GO:0046872">
    <property type="term" value="F:metal ion binding"/>
    <property type="evidence" value="ECO:0007669"/>
    <property type="project" value="UniProtKB-KW"/>
</dbReference>
<evidence type="ECO:0000256" key="16">
    <source>
        <dbReference type="PIRSR" id="PIRSR606309-1"/>
    </source>
</evidence>
<keyword evidence="9 19" id="KW-0378">Hydrolase</keyword>
<dbReference type="NCBIfam" id="TIGR01406">
    <property type="entry name" value="dnaQ_proteo"/>
    <property type="match status" value="1"/>
</dbReference>
<feature type="active site" description="Proton acceptor" evidence="16">
    <location>
        <position position="162"/>
    </location>
</feature>
<evidence type="ECO:0000313" key="21">
    <source>
        <dbReference type="EMBL" id="QCI27168.1"/>
    </source>
</evidence>
<evidence type="ECO:0000256" key="19">
    <source>
        <dbReference type="RuleBase" id="RU364087"/>
    </source>
</evidence>
<evidence type="ECO:0000256" key="10">
    <source>
        <dbReference type="ARBA" id="ARBA00022839"/>
    </source>
</evidence>
<keyword evidence="8 18" id="KW-0479">Metal-binding</keyword>
<protein>
    <recommendedName>
        <fullName evidence="3 19">DNA polymerase III subunit epsilon</fullName>
        <ecNumber evidence="2 19">2.7.7.7</ecNumber>
    </recommendedName>
</protein>
<feature type="binding site" evidence="18">
    <location>
        <position position="14"/>
    </location>
    <ligand>
        <name>a divalent metal cation</name>
        <dbReference type="ChEBI" id="CHEBI:60240"/>
        <label>1</label>
        <note>catalytic</note>
    </ligand>
</feature>
<evidence type="ECO:0000256" key="12">
    <source>
        <dbReference type="ARBA" id="ARBA00022932"/>
    </source>
</evidence>
<comment type="cofactor">
    <cofactor evidence="18">
        <name>Mg(2+)</name>
        <dbReference type="ChEBI" id="CHEBI:18420"/>
    </cofactor>
    <cofactor evidence="18">
        <name>Mn(2+)</name>
        <dbReference type="ChEBI" id="CHEBI:29035"/>
    </cofactor>
    <text evidence="18">Binds 2 divalent metal cations. Magnesium or manganese.</text>
</comment>
<dbReference type="SUPFAM" id="SSF53098">
    <property type="entry name" value="Ribonuclease H-like"/>
    <property type="match status" value="1"/>
</dbReference>
<keyword evidence="4 19" id="KW-0808">Transferase</keyword>
<proteinExistence type="predicted"/>
<dbReference type="InterPro" id="IPR006054">
    <property type="entry name" value="DnaQ"/>
</dbReference>
<organism evidence="21 22">
    <name type="scientific">Buchnera aphidicola</name>
    <name type="common">Therioaphis trifolii</name>
    <dbReference type="NCBI Taxonomy" id="1241884"/>
    <lineage>
        <taxon>Bacteria</taxon>
        <taxon>Pseudomonadati</taxon>
        <taxon>Pseudomonadota</taxon>
        <taxon>Gammaproteobacteria</taxon>
        <taxon>Enterobacterales</taxon>
        <taxon>Erwiniaceae</taxon>
        <taxon>Buchnera</taxon>
    </lineage>
</organism>
<dbReference type="InterPro" id="IPR012337">
    <property type="entry name" value="RNaseH-like_sf"/>
</dbReference>
<dbReference type="GO" id="GO:0003887">
    <property type="term" value="F:DNA-directed DNA polymerase activity"/>
    <property type="evidence" value="ECO:0007669"/>
    <property type="project" value="UniProtKB-KW"/>
</dbReference>
<comment type="catalytic activity">
    <reaction evidence="14 19">
        <text>DNA(n) + a 2'-deoxyribonucleoside 5'-triphosphate = DNA(n+1) + diphosphate</text>
        <dbReference type="Rhea" id="RHEA:22508"/>
        <dbReference type="Rhea" id="RHEA-COMP:17339"/>
        <dbReference type="Rhea" id="RHEA-COMP:17340"/>
        <dbReference type="ChEBI" id="CHEBI:33019"/>
        <dbReference type="ChEBI" id="CHEBI:61560"/>
        <dbReference type="ChEBI" id="CHEBI:173112"/>
        <dbReference type="EC" id="2.7.7.7"/>
    </reaction>
</comment>
<keyword evidence="6 19" id="KW-0235">DNA replication</keyword>
<dbReference type="InterPro" id="IPR013520">
    <property type="entry name" value="Ribonucl_H"/>
</dbReference>
<keyword evidence="10 19" id="KW-0269">Exonuclease</keyword>
<feature type="binding site" evidence="17">
    <location>
        <position position="167"/>
    </location>
    <ligand>
        <name>substrate</name>
    </ligand>
</feature>
<dbReference type="GO" id="GO:0003677">
    <property type="term" value="F:DNA binding"/>
    <property type="evidence" value="ECO:0007669"/>
    <property type="project" value="InterPro"/>
</dbReference>
<evidence type="ECO:0000256" key="14">
    <source>
        <dbReference type="ARBA" id="ARBA00049244"/>
    </source>
</evidence>
<feature type="binding site" evidence="18">
    <location>
        <position position="12"/>
    </location>
    <ligand>
        <name>a divalent metal cation</name>
        <dbReference type="ChEBI" id="CHEBI:60240"/>
        <label>1</label>
        <note>catalytic</note>
    </ligand>
</feature>
<keyword evidence="7 19" id="KW-0540">Nuclease</keyword>
<keyword evidence="13 18" id="KW-0464">Manganese</keyword>
<evidence type="ECO:0000256" key="4">
    <source>
        <dbReference type="ARBA" id="ARBA00022679"/>
    </source>
</evidence>
<keyword evidence="12 19" id="KW-0239">DNA-directed DNA polymerase</keyword>
<dbReference type="Proteomes" id="UP000298603">
    <property type="component" value="Chromosome"/>
</dbReference>
<keyword evidence="22" id="KW-1185">Reference proteome</keyword>
<feature type="binding site" evidence="17">
    <location>
        <position position="66"/>
    </location>
    <ligand>
        <name>substrate</name>
    </ligand>
</feature>
<dbReference type="OrthoDB" id="9804290at2"/>